<feature type="transmembrane region" description="Helical" evidence="7">
    <location>
        <begin position="30"/>
        <end position="51"/>
    </location>
</feature>
<keyword evidence="7" id="KW-0812">Transmembrane</keyword>
<protein>
    <submittedName>
        <fullName evidence="9">Thioredoxin domain-containing protein</fullName>
    </submittedName>
</protein>
<dbReference type="Pfam" id="PF13462">
    <property type="entry name" value="Thioredoxin_4"/>
    <property type="match status" value="1"/>
</dbReference>
<keyword evidence="4" id="KW-1015">Disulfide bond</keyword>
<evidence type="ECO:0000313" key="10">
    <source>
        <dbReference type="Proteomes" id="UP001500888"/>
    </source>
</evidence>
<evidence type="ECO:0000256" key="4">
    <source>
        <dbReference type="ARBA" id="ARBA00023157"/>
    </source>
</evidence>
<dbReference type="PANTHER" id="PTHR13887:SF14">
    <property type="entry name" value="DISULFIDE BOND FORMATION PROTEIN D"/>
    <property type="match status" value="1"/>
</dbReference>
<keyword evidence="5" id="KW-0676">Redox-active center</keyword>
<dbReference type="Proteomes" id="UP001500888">
    <property type="component" value="Unassembled WGS sequence"/>
</dbReference>
<keyword evidence="7" id="KW-1133">Transmembrane helix</keyword>
<proteinExistence type="inferred from homology"/>
<comment type="similarity">
    <text evidence="1">Belongs to the thioredoxin family. DsbA subfamily.</text>
</comment>
<dbReference type="PANTHER" id="PTHR13887">
    <property type="entry name" value="GLUTATHIONE S-TRANSFERASE KAPPA"/>
    <property type="match status" value="1"/>
</dbReference>
<keyword evidence="2" id="KW-0732">Signal</keyword>
<comment type="caution">
    <text evidence="9">The sequence shown here is derived from an EMBL/GenBank/DDBJ whole genome shotgun (WGS) entry which is preliminary data.</text>
</comment>
<dbReference type="CDD" id="cd02972">
    <property type="entry name" value="DsbA_family"/>
    <property type="match status" value="1"/>
</dbReference>
<evidence type="ECO:0000259" key="8">
    <source>
        <dbReference type="Pfam" id="PF13462"/>
    </source>
</evidence>
<dbReference type="InterPro" id="IPR012336">
    <property type="entry name" value="Thioredoxin-like_fold"/>
</dbReference>
<evidence type="ECO:0000256" key="6">
    <source>
        <dbReference type="SAM" id="MobiDB-lite"/>
    </source>
</evidence>
<accession>A0ABP7HZN2</accession>
<evidence type="ECO:0000256" key="3">
    <source>
        <dbReference type="ARBA" id="ARBA00023002"/>
    </source>
</evidence>
<keyword evidence="7" id="KW-0472">Membrane</keyword>
<dbReference type="SUPFAM" id="SSF52833">
    <property type="entry name" value="Thioredoxin-like"/>
    <property type="match status" value="1"/>
</dbReference>
<feature type="region of interest" description="Disordered" evidence="6">
    <location>
        <begin position="1"/>
        <end position="20"/>
    </location>
</feature>
<evidence type="ECO:0000256" key="1">
    <source>
        <dbReference type="ARBA" id="ARBA00005791"/>
    </source>
</evidence>
<dbReference type="RefSeq" id="WP_344938871.1">
    <property type="nucleotide sequence ID" value="NZ_BAAAZR010000004.1"/>
</dbReference>
<gene>
    <name evidence="9" type="ORF">GCM10022226_28880</name>
</gene>
<sequence length="250" mass="27084">MGKAARDLSARDRIKAQREQERKQAQRKRLATVVIVAVVVLAVVVGGWWYVQSGKSETLSGPLAPITQQADGSVVMAKPGVEKPVLDIYEDYQCPACQGFEQTSSATVKNMAAAGQVKVVYHPINIFSAEPAHNNTMRASAAARCVPDGKQWMAFHDRLFKEQPSESASGFAIDDLVKWGKEAGVTDPGFESCVKSQKHLQAQTDYSKKVLDSGVITQGTPTLRLDGKELDNKVAFSPAALRQAILDAAK</sequence>
<feature type="domain" description="Thioredoxin-like fold" evidence="8">
    <location>
        <begin position="85"/>
        <end position="235"/>
    </location>
</feature>
<keyword evidence="3" id="KW-0560">Oxidoreductase</keyword>
<dbReference type="EMBL" id="BAAAZR010000004">
    <property type="protein sequence ID" value="GAA3806996.1"/>
    <property type="molecule type" value="Genomic_DNA"/>
</dbReference>
<evidence type="ECO:0000313" key="9">
    <source>
        <dbReference type="EMBL" id="GAA3806996.1"/>
    </source>
</evidence>
<reference evidence="10" key="1">
    <citation type="journal article" date="2019" name="Int. J. Syst. Evol. Microbiol.">
        <title>The Global Catalogue of Microorganisms (GCM) 10K type strain sequencing project: providing services to taxonomists for standard genome sequencing and annotation.</title>
        <authorList>
            <consortium name="The Broad Institute Genomics Platform"/>
            <consortium name="The Broad Institute Genome Sequencing Center for Infectious Disease"/>
            <person name="Wu L."/>
            <person name="Ma J."/>
        </authorList>
    </citation>
    <scope>NUCLEOTIDE SEQUENCE [LARGE SCALE GENOMIC DNA]</scope>
    <source>
        <strain evidence="10">JCM 16908</strain>
    </source>
</reference>
<evidence type="ECO:0000256" key="2">
    <source>
        <dbReference type="ARBA" id="ARBA00022729"/>
    </source>
</evidence>
<organism evidence="9 10">
    <name type="scientific">Sphaerisporangium flaviroseum</name>
    <dbReference type="NCBI Taxonomy" id="509199"/>
    <lineage>
        <taxon>Bacteria</taxon>
        <taxon>Bacillati</taxon>
        <taxon>Actinomycetota</taxon>
        <taxon>Actinomycetes</taxon>
        <taxon>Streptosporangiales</taxon>
        <taxon>Streptosporangiaceae</taxon>
        <taxon>Sphaerisporangium</taxon>
    </lineage>
</organism>
<name>A0ABP7HZN2_9ACTN</name>
<evidence type="ECO:0000256" key="7">
    <source>
        <dbReference type="SAM" id="Phobius"/>
    </source>
</evidence>
<dbReference type="InterPro" id="IPR036249">
    <property type="entry name" value="Thioredoxin-like_sf"/>
</dbReference>
<dbReference type="Gene3D" id="3.40.30.10">
    <property type="entry name" value="Glutaredoxin"/>
    <property type="match status" value="1"/>
</dbReference>
<evidence type="ECO:0000256" key="5">
    <source>
        <dbReference type="ARBA" id="ARBA00023284"/>
    </source>
</evidence>
<keyword evidence="10" id="KW-1185">Reference proteome</keyword>